<keyword evidence="2" id="KW-0812">Transmembrane</keyword>
<gene>
    <name evidence="3" type="ORF">Adu01nite_73880</name>
</gene>
<feature type="compositionally biased region" description="Pro residues" evidence="1">
    <location>
        <begin position="112"/>
        <end position="131"/>
    </location>
</feature>
<evidence type="ECO:0000256" key="2">
    <source>
        <dbReference type="SAM" id="Phobius"/>
    </source>
</evidence>
<protein>
    <submittedName>
        <fullName evidence="3">Uncharacterized protein</fullName>
    </submittedName>
</protein>
<dbReference type="EMBL" id="BOML01000059">
    <property type="protein sequence ID" value="GIE06038.1"/>
    <property type="molecule type" value="Genomic_DNA"/>
</dbReference>
<evidence type="ECO:0000313" key="3">
    <source>
        <dbReference type="EMBL" id="GIE06038.1"/>
    </source>
</evidence>
<sequence>MADQQRDDNDPAAELPEATRIDGGEDPSTVDAPARWSGSAVVPPPAPKKSRWTRRRPEPDDERAAIPAVDPWAGQDTPWDGFPVVPQIAETDPTKLDQPVEMPPTRIESPAPAAPPPAAPQPKAPAPPKPPKLSRHERKAREKAAAAHAAAQIAAQNAAARAAQARPPANRLPVQTRPGAPGRLPPPPPWAAPRPQRPMPPPRRKRRWGRRLALLTVLGVLCCCGGPFAYFQFPAARQYPVSADLPASFSDLQLRDDNASKRAADRLADQLRSAKAADGTPFAGVYGDSRGKRVTVFGVTGWRFTPKSDVQAQLDNLADQLNLKQVQQFDLGETGAHESCGIGRVDGSSVVVCAWADHGSLATVLLTRRSIKDSAALVSSLRSEVLTPAAG</sequence>
<feature type="transmembrane region" description="Helical" evidence="2">
    <location>
        <begin position="212"/>
        <end position="233"/>
    </location>
</feature>
<keyword evidence="4" id="KW-1185">Reference proteome</keyword>
<accession>A0ABQ3Z894</accession>
<evidence type="ECO:0000313" key="4">
    <source>
        <dbReference type="Proteomes" id="UP000637628"/>
    </source>
</evidence>
<feature type="compositionally biased region" description="Basic and acidic residues" evidence="1">
    <location>
        <begin position="55"/>
        <end position="64"/>
    </location>
</feature>
<reference evidence="3 4" key="1">
    <citation type="submission" date="2021-01" db="EMBL/GenBank/DDBJ databases">
        <title>Whole genome shotgun sequence of Actinoplanes durhamensis NBRC 14914.</title>
        <authorList>
            <person name="Komaki H."/>
            <person name="Tamura T."/>
        </authorList>
    </citation>
    <scope>NUCLEOTIDE SEQUENCE [LARGE SCALE GENOMIC DNA]</scope>
    <source>
        <strain evidence="3 4">NBRC 14914</strain>
    </source>
</reference>
<dbReference type="RefSeq" id="WP_203733908.1">
    <property type="nucleotide sequence ID" value="NZ_BOML01000059.1"/>
</dbReference>
<keyword evidence="2" id="KW-0472">Membrane</keyword>
<keyword evidence="2" id="KW-1133">Transmembrane helix</keyword>
<evidence type="ECO:0000256" key="1">
    <source>
        <dbReference type="SAM" id="MobiDB-lite"/>
    </source>
</evidence>
<name>A0ABQ3Z894_9ACTN</name>
<comment type="caution">
    <text evidence="3">The sequence shown here is derived from an EMBL/GenBank/DDBJ whole genome shotgun (WGS) entry which is preliminary data.</text>
</comment>
<proteinExistence type="predicted"/>
<dbReference type="Proteomes" id="UP000637628">
    <property type="component" value="Unassembled WGS sequence"/>
</dbReference>
<feature type="compositionally biased region" description="Pro residues" evidence="1">
    <location>
        <begin position="183"/>
        <end position="201"/>
    </location>
</feature>
<feature type="compositionally biased region" description="Low complexity" evidence="1">
    <location>
        <begin position="146"/>
        <end position="182"/>
    </location>
</feature>
<organism evidence="3 4">
    <name type="scientific">Paractinoplanes durhamensis</name>
    <dbReference type="NCBI Taxonomy" id="113563"/>
    <lineage>
        <taxon>Bacteria</taxon>
        <taxon>Bacillati</taxon>
        <taxon>Actinomycetota</taxon>
        <taxon>Actinomycetes</taxon>
        <taxon>Micromonosporales</taxon>
        <taxon>Micromonosporaceae</taxon>
        <taxon>Paractinoplanes</taxon>
    </lineage>
</organism>
<feature type="region of interest" description="Disordered" evidence="1">
    <location>
        <begin position="1"/>
        <end position="205"/>
    </location>
</feature>